<dbReference type="GO" id="GO:0032259">
    <property type="term" value="P:methylation"/>
    <property type="evidence" value="ECO:0007669"/>
    <property type="project" value="UniProtKB-KW"/>
</dbReference>
<feature type="domain" description="Methyltransferase" evidence="3">
    <location>
        <begin position="61"/>
        <end position="153"/>
    </location>
</feature>
<protein>
    <submittedName>
        <fullName evidence="4">SAM-dependent methyltransferase</fullName>
    </submittedName>
</protein>
<dbReference type="InterPro" id="IPR041698">
    <property type="entry name" value="Methyltransf_25"/>
</dbReference>
<gene>
    <name evidence="4" type="ORF">CHH28_07275</name>
</gene>
<dbReference type="AlphaFoldDB" id="A0A222FHF2"/>
<keyword evidence="2 4" id="KW-0808">Transferase</keyword>
<dbReference type="Proteomes" id="UP000202440">
    <property type="component" value="Chromosome"/>
</dbReference>
<evidence type="ECO:0000259" key="3">
    <source>
        <dbReference type="Pfam" id="PF13649"/>
    </source>
</evidence>
<keyword evidence="5" id="KW-1185">Reference proteome</keyword>
<dbReference type="PANTHER" id="PTHR43861">
    <property type="entry name" value="TRANS-ACONITATE 2-METHYLTRANSFERASE-RELATED"/>
    <property type="match status" value="1"/>
</dbReference>
<evidence type="ECO:0000313" key="4">
    <source>
        <dbReference type="EMBL" id="ASP38485.1"/>
    </source>
</evidence>
<dbReference type="KEGG" id="bsan:CHH28_07275"/>
<reference evidence="4 5" key="1">
    <citation type="submission" date="2017-07" db="EMBL/GenBank/DDBJ databases">
        <title>Annotated genome sequence of Bacterioplanes sanyensis isolated from Red Sea.</title>
        <authorList>
            <person name="Rehman Z.U."/>
        </authorList>
    </citation>
    <scope>NUCLEOTIDE SEQUENCE [LARGE SCALE GENOMIC DNA]</scope>
    <source>
        <strain evidence="4 5">NV9</strain>
    </source>
</reference>
<dbReference type="PANTHER" id="PTHR43861:SF1">
    <property type="entry name" value="TRANS-ACONITATE 2-METHYLTRANSFERASE"/>
    <property type="match status" value="1"/>
</dbReference>
<dbReference type="OrthoDB" id="5800887at2"/>
<dbReference type="InterPro" id="IPR029063">
    <property type="entry name" value="SAM-dependent_MTases_sf"/>
</dbReference>
<evidence type="ECO:0000256" key="2">
    <source>
        <dbReference type="ARBA" id="ARBA00022679"/>
    </source>
</evidence>
<dbReference type="EMBL" id="CP022530">
    <property type="protein sequence ID" value="ASP38485.1"/>
    <property type="molecule type" value="Genomic_DNA"/>
</dbReference>
<evidence type="ECO:0000313" key="5">
    <source>
        <dbReference type="Proteomes" id="UP000202440"/>
    </source>
</evidence>
<accession>A0A222FHF2</accession>
<name>A0A222FHF2_9GAMM</name>
<dbReference type="Gene3D" id="3.40.50.150">
    <property type="entry name" value="Vaccinia Virus protein VP39"/>
    <property type="match status" value="1"/>
</dbReference>
<dbReference type="SUPFAM" id="SSF53335">
    <property type="entry name" value="S-adenosyl-L-methionine-dependent methyltransferases"/>
    <property type="match status" value="1"/>
</dbReference>
<evidence type="ECO:0000256" key="1">
    <source>
        <dbReference type="ARBA" id="ARBA00022603"/>
    </source>
</evidence>
<organism evidence="4 5">
    <name type="scientific">Bacterioplanes sanyensis</name>
    <dbReference type="NCBI Taxonomy" id="1249553"/>
    <lineage>
        <taxon>Bacteria</taxon>
        <taxon>Pseudomonadati</taxon>
        <taxon>Pseudomonadota</taxon>
        <taxon>Gammaproteobacteria</taxon>
        <taxon>Oceanospirillales</taxon>
        <taxon>Oceanospirillaceae</taxon>
        <taxon>Bacterioplanes</taxon>
    </lineage>
</organism>
<proteinExistence type="predicted"/>
<keyword evidence="1 4" id="KW-0489">Methyltransferase</keyword>
<dbReference type="CDD" id="cd02440">
    <property type="entry name" value="AdoMet_MTases"/>
    <property type="match status" value="1"/>
</dbReference>
<sequence length="231" mass="26846">MSIHCAPTHQLQGESVQTTELTRYYAQRAQEYDRIYAKPERQSDLRWLEQRSSELCREKRILEIACGTGYWTQFLCRQATHITAIDFNQEVLDIARNRDYGDQSVQFVRDDAYTLEQVEGKFDAAFVGFWWSHVPLCRIHEFLQALHSKLQPGAKVWLLDNRYVDGSSTPISRIGTAGNSYQQRPLDDGSEYEVLKNFPTPEALRQQLAGHTDSVDVLERTYFWLAEYQLA</sequence>
<dbReference type="Pfam" id="PF13649">
    <property type="entry name" value="Methyltransf_25"/>
    <property type="match status" value="1"/>
</dbReference>
<dbReference type="GO" id="GO:0008168">
    <property type="term" value="F:methyltransferase activity"/>
    <property type="evidence" value="ECO:0007669"/>
    <property type="project" value="UniProtKB-KW"/>
</dbReference>